<sequence length="68" mass="8134">MGANYFEATVKWLPKLFRNMVRALCHIILCGLYSDSRNASVLPYLSHYDKISRRGKRRFNQSHHYFQQ</sequence>
<keyword evidence="2" id="KW-1185">Reference proteome</keyword>
<gene>
    <name evidence="1" type="ORF">RchiOBHm_Chr5g0004181</name>
</gene>
<dbReference type="Gramene" id="PRQ28546">
    <property type="protein sequence ID" value="PRQ28546"/>
    <property type="gene ID" value="RchiOBHm_Chr5g0004181"/>
</dbReference>
<organism evidence="1 2">
    <name type="scientific">Rosa chinensis</name>
    <name type="common">China rose</name>
    <dbReference type="NCBI Taxonomy" id="74649"/>
    <lineage>
        <taxon>Eukaryota</taxon>
        <taxon>Viridiplantae</taxon>
        <taxon>Streptophyta</taxon>
        <taxon>Embryophyta</taxon>
        <taxon>Tracheophyta</taxon>
        <taxon>Spermatophyta</taxon>
        <taxon>Magnoliopsida</taxon>
        <taxon>eudicotyledons</taxon>
        <taxon>Gunneridae</taxon>
        <taxon>Pentapetalae</taxon>
        <taxon>rosids</taxon>
        <taxon>fabids</taxon>
        <taxon>Rosales</taxon>
        <taxon>Rosaceae</taxon>
        <taxon>Rosoideae</taxon>
        <taxon>Rosoideae incertae sedis</taxon>
        <taxon>Rosa</taxon>
    </lineage>
</organism>
<name>A0A2P6Q2Z6_ROSCH</name>
<evidence type="ECO:0000313" key="1">
    <source>
        <dbReference type="EMBL" id="PRQ28546.1"/>
    </source>
</evidence>
<accession>A0A2P6Q2Z6</accession>
<proteinExistence type="predicted"/>
<dbReference type="AlphaFoldDB" id="A0A2P6Q2Z6"/>
<dbReference type="Proteomes" id="UP000238479">
    <property type="component" value="Chromosome 5"/>
</dbReference>
<reference evidence="1 2" key="1">
    <citation type="journal article" date="2018" name="Nat. Genet.">
        <title>The Rosa genome provides new insights in the design of modern roses.</title>
        <authorList>
            <person name="Bendahmane M."/>
        </authorList>
    </citation>
    <scope>NUCLEOTIDE SEQUENCE [LARGE SCALE GENOMIC DNA]</scope>
    <source>
        <strain evidence="2">cv. Old Blush</strain>
    </source>
</reference>
<evidence type="ECO:0000313" key="2">
    <source>
        <dbReference type="Proteomes" id="UP000238479"/>
    </source>
</evidence>
<comment type="caution">
    <text evidence="1">The sequence shown here is derived from an EMBL/GenBank/DDBJ whole genome shotgun (WGS) entry which is preliminary data.</text>
</comment>
<dbReference type="EMBL" id="PDCK01000043">
    <property type="protein sequence ID" value="PRQ28546.1"/>
    <property type="molecule type" value="Genomic_DNA"/>
</dbReference>
<protein>
    <submittedName>
        <fullName evidence="1">Uncharacterized protein</fullName>
    </submittedName>
</protein>